<evidence type="ECO:0000259" key="1">
    <source>
        <dbReference type="Pfam" id="PF22599"/>
    </source>
</evidence>
<accession>A0ABN3WAF5</accession>
<dbReference type="Proteomes" id="UP001500831">
    <property type="component" value="Unassembled WGS sequence"/>
</dbReference>
<dbReference type="Pfam" id="PF22599">
    <property type="entry name" value="SecDF_P1_head"/>
    <property type="match status" value="1"/>
</dbReference>
<comment type="caution">
    <text evidence="2">The sequence shown here is derived from an EMBL/GenBank/DDBJ whole genome shotgun (WGS) entry which is preliminary data.</text>
</comment>
<proteinExistence type="predicted"/>
<name>A0ABN3WAF5_9ACTN</name>
<dbReference type="Gene3D" id="3.30.1360.200">
    <property type="match status" value="1"/>
</dbReference>
<sequence>MFVVVMFAVITVTVRYFVPPKPPATPPAALHLRPVLKAGPPPCDGTDLPDTENTACYGLDEGMTVGQAVQAKAGALADTDQWVIQVTLNPADAAAFGELTGRLARESSPRNQLAIVIDGKVVSAPVVEEPIPGGEVQISGDFTRETATAYARRLNGES</sequence>
<evidence type="ECO:0000313" key="3">
    <source>
        <dbReference type="Proteomes" id="UP001500831"/>
    </source>
</evidence>
<dbReference type="InterPro" id="IPR054384">
    <property type="entry name" value="SecDF_P1_head"/>
</dbReference>
<feature type="domain" description="SecDF P1 head subdomain" evidence="1">
    <location>
        <begin position="67"/>
        <end position="155"/>
    </location>
</feature>
<organism evidence="2 3">
    <name type="scientific">Streptosporangium fragile</name>
    <dbReference type="NCBI Taxonomy" id="46186"/>
    <lineage>
        <taxon>Bacteria</taxon>
        <taxon>Bacillati</taxon>
        <taxon>Actinomycetota</taxon>
        <taxon>Actinomycetes</taxon>
        <taxon>Streptosporangiales</taxon>
        <taxon>Streptosporangiaceae</taxon>
        <taxon>Streptosporangium</taxon>
    </lineage>
</organism>
<reference evidence="2 3" key="1">
    <citation type="journal article" date="2019" name="Int. J. Syst. Evol. Microbiol.">
        <title>The Global Catalogue of Microorganisms (GCM) 10K type strain sequencing project: providing services to taxonomists for standard genome sequencing and annotation.</title>
        <authorList>
            <consortium name="The Broad Institute Genomics Platform"/>
            <consortium name="The Broad Institute Genome Sequencing Center for Infectious Disease"/>
            <person name="Wu L."/>
            <person name="Ma J."/>
        </authorList>
    </citation>
    <scope>NUCLEOTIDE SEQUENCE [LARGE SCALE GENOMIC DNA]</scope>
    <source>
        <strain evidence="2 3">JCM 6242</strain>
    </source>
</reference>
<gene>
    <name evidence="2" type="ORF">GCM10010517_74180</name>
</gene>
<keyword evidence="3" id="KW-1185">Reference proteome</keyword>
<dbReference type="EMBL" id="BAAAVI010000092">
    <property type="protein sequence ID" value="GAA2907751.1"/>
    <property type="molecule type" value="Genomic_DNA"/>
</dbReference>
<evidence type="ECO:0000313" key="2">
    <source>
        <dbReference type="EMBL" id="GAA2907751.1"/>
    </source>
</evidence>
<protein>
    <recommendedName>
        <fullName evidence="1">SecDF P1 head subdomain domain-containing protein</fullName>
    </recommendedName>
</protein>